<comment type="similarity">
    <text evidence="1 8 9">Belongs to the GreA/GreB family.</text>
</comment>
<evidence type="ECO:0000256" key="4">
    <source>
        <dbReference type="ARBA" id="ARBA00023125"/>
    </source>
</evidence>
<dbReference type="InterPro" id="IPR022691">
    <property type="entry name" value="Tscrpt_elong_fac_GreA/B_N"/>
</dbReference>
<dbReference type="EMBL" id="CP017015">
    <property type="protein sequence ID" value="AOG60173.1"/>
    <property type="molecule type" value="Genomic_DNA"/>
</dbReference>
<evidence type="ECO:0000259" key="11">
    <source>
        <dbReference type="Pfam" id="PF03449"/>
    </source>
</evidence>
<comment type="function">
    <text evidence="6 8 9">Necessary for efficient RNA polymerase transcription elongation past template-encoded arresting sites. The arresting sites in DNA have the property of trapping a certain fraction of elongating RNA polymerases that pass through, resulting in locked ternary complexes. Cleavage of the nascent transcript by cleavage factors such as GreA or GreB allows the resumption of elongation from the new 3'terminus. GreA releases sequences of 2 to 3 nucleotides.</text>
</comment>
<dbReference type="GO" id="GO:0003746">
    <property type="term" value="F:translation elongation factor activity"/>
    <property type="evidence" value="ECO:0007669"/>
    <property type="project" value="UniProtKB-KW"/>
</dbReference>
<dbReference type="GO" id="GO:0070063">
    <property type="term" value="F:RNA polymerase binding"/>
    <property type="evidence" value="ECO:0007669"/>
    <property type="project" value="InterPro"/>
</dbReference>
<evidence type="ECO:0000256" key="3">
    <source>
        <dbReference type="ARBA" id="ARBA00023015"/>
    </source>
</evidence>
<dbReference type="InterPro" id="IPR036805">
    <property type="entry name" value="Tscrpt_elong_fac_GreA/B_N_sf"/>
</dbReference>
<dbReference type="FunFam" id="1.10.287.180:FF:000001">
    <property type="entry name" value="Transcription elongation factor GreA"/>
    <property type="match status" value="1"/>
</dbReference>
<dbReference type="InterPro" id="IPR028624">
    <property type="entry name" value="Tscrpt_elong_fac_GreA/B"/>
</dbReference>
<dbReference type="PROSITE" id="PS00830">
    <property type="entry name" value="GREAB_2"/>
    <property type="match status" value="1"/>
</dbReference>
<dbReference type="SUPFAM" id="SSF46557">
    <property type="entry name" value="GreA transcript cleavage protein, N-terminal domain"/>
    <property type="match status" value="1"/>
</dbReference>
<evidence type="ECO:0000256" key="5">
    <source>
        <dbReference type="ARBA" id="ARBA00023163"/>
    </source>
</evidence>
<dbReference type="OrthoDB" id="9808774at2"/>
<dbReference type="InterPro" id="IPR023459">
    <property type="entry name" value="Tscrpt_elong_fac_GreA/B_fam"/>
</dbReference>
<dbReference type="KEGG" id="shj:SHELI_v1c02180"/>
<dbReference type="PATRIC" id="fig|216938.3.peg.220"/>
<dbReference type="GO" id="GO:0006354">
    <property type="term" value="P:DNA-templated transcription elongation"/>
    <property type="evidence" value="ECO:0007669"/>
    <property type="project" value="TreeGrafter"/>
</dbReference>
<dbReference type="AlphaFoldDB" id="A0A1B3SJR3"/>
<keyword evidence="4 8" id="KW-0238">DNA-binding</keyword>
<evidence type="ECO:0000256" key="1">
    <source>
        <dbReference type="ARBA" id="ARBA00008213"/>
    </source>
</evidence>
<sequence length="159" mass="17756">MEKDIILTNEGLQELQEELNHLINVVRPQVIEELVEARAQGDLSENADYDAARNRQAEIEARIKEVETMISKAKIIEEDANANKKTGEVKLGSTVTFTNKKTNKQLKIKIVGGIEADPFEGKISNESPLAKALLGKKVGDTMEVRELKEPYKVEINVVE</sequence>
<dbReference type="InterPro" id="IPR001437">
    <property type="entry name" value="Tscrpt_elong_fac_GreA/B_C"/>
</dbReference>
<dbReference type="InterPro" id="IPR036953">
    <property type="entry name" value="GreA/GreB_C_sf"/>
</dbReference>
<evidence type="ECO:0000256" key="9">
    <source>
        <dbReference type="RuleBase" id="RU000556"/>
    </source>
</evidence>
<dbReference type="GO" id="GO:0032784">
    <property type="term" value="P:regulation of DNA-templated transcription elongation"/>
    <property type="evidence" value="ECO:0007669"/>
    <property type="project" value="UniProtKB-UniRule"/>
</dbReference>
<reference evidence="12 13" key="1">
    <citation type="submission" date="2016-08" db="EMBL/GenBank/DDBJ databases">
        <title>Complete genome sequence of Spiroplasma helicoides TABS-2 (DSM 22551).</title>
        <authorList>
            <person name="Shen W.-Y."/>
            <person name="Lo W.-S."/>
            <person name="Lai Y.-C."/>
            <person name="Kuo C.-H."/>
        </authorList>
    </citation>
    <scope>NUCLEOTIDE SEQUENCE [LARGE SCALE GENOMIC DNA]</scope>
    <source>
        <strain evidence="12 13">TABS-2</strain>
    </source>
</reference>
<evidence type="ECO:0000256" key="2">
    <source>
        <dbReference type="ARBA" id="ARBA00013729"/>
    </source>
</evidence>
<feature type="domain" description="Transcription elongation factor GreA/GreB C-terminal" evidence="10">
    <location>
        <begin position="85"/>
        <end position="158"/>
    </location>
</feature>
<feature type="domain" description="Transcription elongation factor GreA/GreB N-terminal" evidence="11">
    <location>
        <begin position="5"/>
        <end position="75"/>
    </location>
</feature>
<dbReference type="Gene3D" id="1.10.287.180">
    <property type="entry name" value="Transcription elongation factor, GreA/GreB, N-terminal domain"/>
    <property type="match status" value="1"/>
</dbReference>
<dbReference type="NCBIfam" id="TIGR01462">
    <property type="entry name" value="greA"/>
    <property type="match status" value="1"/>
</dbReference>
<dbReference type="SUPFAM" id="SSF54534">
    <property type="entry name" value="FKBP-like"/>
    <property type="match status" value="1"/>
</dbReference>
<proteinExistence type="inferred from homology"/>
<name>A0A1B3SJR3_9MOLU</name>
<dbReference type="PIRSF" id="PIRSF006092">
    <property type="entry name" value="GreA_GreB"/>
    <property type="match status" value="1"/>
</dbReference>
<protein>
    <recommendedName>
        <fullName evidence="2 8">Transcription elongation factor GreA</fullName>
    </recommendedName>
    <alternativeName>
        <fullName evidence="7 8">Transcript cleavage factor GreA</fullName>
    </alternativeName>
</protein>
<keyword evidence="12" id="KW-0648">Protein biosynthesis</keyword>
<evidence type="ECO:0000256" key="6">
    <source>
        <dbReference type="ARBA" id="ARBA00024916"/>
    </source>
</evidence>
<gene>
    <name evidence="8 12" type="primary">greA</name>
    <name evidence="12" type="ORF">SHELI_v1c02180</name>
</gene>
<accession>A0A1B3SJR3</accession>
<keyword evidence="12" id="KW-0251">Elongation factor</keyword>
<dbReference type="STRING" id="216938.SHELI_v1c02180"/>
<evidence type="ECO:0000313" key="13">
    <source>
        <dbReference type="Proteomes" id="UP000094378"/>
    </source>
</evidence>
<dbReference type="InterPro" id="IPR018151">
    <property type="entry name" value="TF_GreA/GreB_CS"/>
</dbReference>
<dbReference type="Pfam" id="PF03449">
    <property type="entry name" value="GreA_GreB_N"/>
    <property type="match status" value="1"/>
</dbReference>
<dbReference type="RefSeq" id="WP_069115947.1">
    <property type="nucleotide sequence ID" value="NZ_CP017015.1"/>
</dbReference>
<dbReference type="HAMAP" id="MF_00105">
    <property type="entry name" value="GreA_GreB"/>
    <property type="match status" value="1"/>
</dbReference>
<dbReference type="PROSITE" id="PS00829">
    <property type="entry name" value="GREAB_1"/>
    <property type="match status" value="1"/>
</dbReference>
<evidence type="ECO:0000256" key="8">
    <source>
        <dbReference type="HAMAP-Rule" id="MF_00105"/>
    </source>
</evidence>
<dbReference type="Pfam" id="PF01272">
    <property type="entry name" value="GreA_GreB"/>
    <property type="match status" value="1"/>
</dbReference>
<dbReference type="PANTHER" id="PTHR30437">
    <property type="entry name" value="TRANSCRIPTION ELONGATION FACTOR GREA"/>
    <property type="match status" value="1"/>
</dbReference>
<keyword evidence="13" id="KW-1185">Reference proteome</keyword>
<keyword evidence="3 8" id="KW-0805">Transcription regulation</keyword>
<organism evidence="12 13">
    <name type="scientific">Spiroplasma helicoides</name>
    <dbReference type="NCBI Taxonomy" id="216938"/>
    <lineage>
        <taxon>Bacteria</taxon>
        <taxon>Bacillati</taxon>
        <taxon>Mycoplasmatota</taxon>
        <taxon>Mollicutes</taxon>
        <taxon>Entomoplasmatales</taxon>
        <taxon>Spiroplasmataceae</taxon>
        <taxon>Spiroplasma</taxon>
    </lineage>
</organism>
<evidence type="ECO:0000313" key="12">
    <source>
        <dbReference type="EMBL" id="AOG60173.1"/>
    </source>
</evidence>
<dbReference type="InterPro" id="IPR006359">
    <property type="entry name" value="Tscrpt_elong_fac_GreA"/>
</dbReference>
<dbReference type="Proteomes" id="UP000094378">
    <property type="component" value="Chromosome"/>
</dbReference>
<evidence type="ECO:0000256" key="7">
    <source>
        <dbReference type="ARBA" id="ARBA00030776"/>
    </source>
</evidence>
<dbReference type="PANTHER" id="PTHR30437:SF4">
    <property type="entry name" value="TRANSCRIPTION ELONGATION FACTOR GREA"/>
    <property type="match status" value="1"/>
</dbReference>
<keyword evidence="5 8" id="KW-0804">Transcription</keyword>
<dbReference type="NCBIfam" id="NF001263">
    <property type="entry name" value="PRK00226.1-4"/>
    <property type="match status" value="1"/>
</dbReference>
<evidence type="ECO:0000259" key="10">
    <source>
        <dbReference type="Pfam" id="PF01272"/>
    </source>
</evidence>
<dbReference type="Gene3D" id="3.10.50.30">
    <property type="entry name" value="Transcription elongation factor, GreA/GreB, C-terminal domain"/>
    <property type="match status" value="1"/>
</dbReference>
<dbReference type="GO" id="GO:0003677">
    <property type="term" value="F:DNA binding"/>
    <property type="evidence" value="ECO:0007669"/>
    <property type="project" value="UniProtKB-UniRule"/>
</dbReference>